<evidence type="ECO:0000259" key="2">
    <source>
        <dbReference type="PROSITE" id="PS50966"/>
    </source>
</evidence>
<dbReference type="Proteomes" id="UP000650524">
    <property type="component" value="Unassembled WGS sequence"/>
</dbReference>
<comment type="caution">
    <text evidence="3">The sequence shown here is derived from an EMBL/GenBank/DDBJ whole genome shotgun (WGS) entry which is preliminary data.</text>
</comment>
<gene>
    <name evidence="3" type="ORF">H8E19_09855</name>
</gene>
<keyword evidence="1" id="KW-0479">Metal-binding</keyword>
<name>A0A8J6T8G4_9DELT</name>
<dbReference type="AlphaFoldDB" id="A0A8J6T8G4"/>
<dbReference type="InterPro" id="IPR007527">
    <property type="entry name" value="Znf_SWIM"/>
</dbReference>
<sequence length="634" mass="73283">MPKKKTRLDRFSDLTWDDIEGWAGGKIVSRGKTYQRQGRVSDLAVTDDESLIAWVDGTERYATKVVMDEDGVPDSICTCPYELDCKHGVAVVIEYLKRVENNRRVPKAKQDDGRLELLEDEDWDDEPDDESAISVDMRQDIEAFLKGKTKAQLIDLIHELAGQYPEMARDLSDSKQLISGNTKTLVTRLRKEIRDIGDEPGWQNYWKGEGYTPDYSGIRKKLDTLLEARHADEVLTLGRELVTTGIRQVEESHDEGETAMEVADCMPVIVKALNRSSLDAVDRLVWALDAVFEDQFEVCEAFAEYLHRRHSKSAWHTLADRLLVRLKGLKSTKGADDFSRNYERDRLSDWIIDALERAGRMEEIIPLCEAEAGKTGSFERLVKRLISAKRYEDANRWIQEGIRATEKKWPGIASNLRDKLREIRTRQKNWPAVAAMKVEEFVRRPSSQSFTDCKKASARVKAWPKVREHLLRYLEKGQFPWKQKGWPLPESGLDRPDANQRNRFPLVNDLIDIAIFEKKPDQVLRWYDQRPKSRFGWYGIDEDAIATAVETHAPDRAVAIWKNKGERLIAQVKPSAYQEAAKYLRKAAKVIRREKQQAEWESYLKALREQHARKRRLIEILDGLEGKPIVKKRR</sequence>
<evidence type="ECO:0000256" key="1">
    <source>
        <dbReference type="PROSITE-ProRule" id="PRU00325"/>
    </source>
</evidence>
<feature type="domain" description="SWIM-type" evidence="2">
    <location>
        <begin position="61"/>
        <end position="96"/>
    </location>
</feature>
<protein>
    <submittedName>
        <fullName evidence="3">SWIM zinc finger domain-containing protein</fullName>
    </submittedName>
</protein>
<accession>A0A8J6T8G4</accession>
<evidence type="ECO:0000313" key="4">
    <source>
        <dbReference type="Proteomes" id="UP000650524"/>
    </source>
</evidence>
<dbReference type="EMBL" id="JACNJD010000227">
    <property type="protein sequence ID" value="MBC8177696.1"/>
    <property type="molecule type" value="Genomic_DNA"/>
</dbReference>
<proteinExistence type="predicted"/>
<dbReference type="GO" id="GO:0008270">
    <property type="term" value="F:zinc ion binding"/>
    <property type="evidence" value="ECO:0007669"/>
    <property type="project" value="UniProtKB-KW"/>
</dbReference>
<keyword evidence="1" id="KW-0862">Zinc</keyword>
<organism evidence="3 4">
    <name type="scientific">Candidatus Desulfacyla euxinica</name>
    <dbReference type="NCBI Taxonomy" id="2841693"/>
    <lineage>
        <taxon>Bacteria</taxon>
        <taxon>Deltaproteobacteria</taxon>
        <taxon>Candidatus Desulfacyla</taxon>
    </lineage>
</organism>
<evidence type="ECO:0000313" key="3">
    <source>
        <dbReference type="EMBL" id="MBC8177696.1"/>
    </source>
</evidence>
<reference evidence="3 4" key="1">
    <citation type="submission" date="2020-08" db="EMBL/GenBank/DDBJ databases">
        <title>Bridging the membrane lipid divide: bacteria of the FCB group superphylum have the potential to synthesize archaeal ether lipids.</title>
        <authorList>
            <person name="Villanueva L."/>
            <person name="Von Meijenfeldt F.A.B."/>
            <person name="Westbye A.B."/>
            <person name="Yadav S."/>
            <person name="Hopmans E.C."/>
            <person name="Dutilh B.E."/>
            <person name="Sinninghe Damste J.S."/>
        </authorList>
    </citation>
    <scope>NUCLEOTIDE SEQUENCE [LARGE SCALE GENOMIC DNA]</scope>
    <source>
        <strain evidence="3">NIOZ-UU27</strain>
    </source>
</reference>
<keyword evidence="1" id="KW-0863">Zinc-finger</keyword>
<dbReference type="PROSITE" id="PS50966">
    <property type="entry name" value="ZF_SWIM"/>
    <property type="match status" value="1"/>
</dbReference>